<evidence type="ECO:0000256" key="1">
    <source>
        <dbReference type="ARBA" id="ARBA00002791"/>
    </source>
</evidence>
<evidence type="ECO:0000256" key="4">
    <source>
        <dbReference type="ARBA" id="ARBA00009038"/>
    </source>
</evidence>
<proteinExistence type="inferred from homology"/>
<sequence>MYASFGLVAAVFICGTYAANSVSSHFGSAERQKFKNVFSEAISTGDAAHMYYAIEGYRLLNEIPKSTQESCKVLGTLVTKATTPEMLFYVVSAVKHLSCTNIATASAVKSLQEIFSSETATVTDLYHAVIGLKNHGQPLNEANKSKLAKQLQTLLKKEDTLLNLAQAFHIASELGMNGEFITERIEDALAQADEVDGKMLQFEGGLSMTSMILTGIIRLSKSLRKSSYLTPDQSVKFSTYLLSRRSVQTAKGCALLLDALSSISNDKEISPAVITLVGSPQISSENPQISLRVCNLLGQPLDIPSDSVIAQSGTRQGQVVLSKQKLIPAQTDKTLYKLDLMKIKPEKGVYKLALSAGQHTGNVVVKVLGRISVKTLEVSIGDADQAAPAKKQTVAYPKKLSTTLEADSLQRVLLKVLLTDEADGKPVTVHQCFIKLSNANNKHEIIFVAEQDNTQTYKFEMDVGSKSIDFNHKSGLYHMELIVGDALLSNSFKWHIADIKLKFGQEPAISELSSSRLPKPEIRHKFREPDRRPSRLVSDLFTGLCLTPLFILFILWAKLKINVSNFPLSLSALGFHSGFGTILGLFVVFWLKLNMFDTLRYLSVLSLVTFICGHRLLKSIAQQKK</sequence>
<dbReference type="UniPathway" id="UPA00378"/>
<dbReference type="Pfam" id="PF23861">
    <property type="entry name" value="Ribophorin_II_2nd"/>
    <property type="match status" value="1"/>
</dbReference>
<dbReference type="InterPro" id="IPR055373">
    <property type="entry name" value="Ribophorin_II_N"/>
</dbReference>
<dbReference type="EMBL" id="GIIL01007182">
    <property type="protein sequence ID" value="NOV50908.1"/>
    <property type="molecule type" value="Transcribed_RNA"/>
</dbReference>
<dbReference type="GO" id="GO:0006487">
    <property type="term" value="P:protein N-linked glycosylation"/>
    <property type="evidence" value="ECO:0007669"/>
    <property type="project" value="UniProtKB-UniRule"/>
</dbReference>
<dbReference type="InterPro" id="IPR055374">
    <property type="entry name" value="Ribophorin_II_3rd"/>
</dbReference>
<name>A0A6M2E0P8_XENCH</name>
<dbReference type="Pfam" id="PF23860">
    <property type="entry name" value="Ribophorin_II_3rd"/>
    <property type="match status" value="1"/>
</dbReference>
<evidence type="ECO:0000256" key="8">
    <source>
        <dbReference type="ARBA" id="ARBA00022824"/>
    </source>
</evidence>
<dbReference type="GO" id="GO:0016740">
    <property type="term" value="F:transferase activity"/>
    <property type="evidence" value="ECO:0007669"/>
    <property type="project" value="UniProtKB-KW"/>
</dbReference>
<dbReference type="AlphaFoldDB" id="A0A6M2E0P8"/>
<comment type="pathway">
    <text evidence="3 12">Protein modification; protein glycosylation.</text>
</comment>
<dbReference type="Pfam" id="PF25147">
    <property type="entry name" value="Ribophorin_II_C"/>
    <property type="match status" value="1"/>
</dbReference>
<evidence type="ECO:0000256" key="2">
    <source>
        <dbReference type="ARBA" id="ARBA00004477"/>
    </source>
</evidence>
<keyword evidence="8 12" id="KW-0256">Endoplasmic reticulum</keyword>
<comment type="subcellular location">
    <subcellularLocation>
        <location evidence="2 12">Endoplasmic reticulum membrane</location>
        <topology evidence="2 12">Multi-pass membrane protein</topology>
    </subcellularLocation>
</comment>
<comment type="subunit">
    <text evidence="11">Component of the oligosaccharyltransferase (OST) complex. OST exists in two different complex forms which contain common core subunits RPN1, RPN2, OST48, OST4, DAD1 and TMEM258, either STT3A or STT3B as catalytic subunits, and form-specific accessory subunits. STT3A complex assembly occurs through the formation of 3 subcomplexes. Subcomplex 1 contains RPN1 and TMEM258, subcomplex 2 contains the STT3A-specific subunits STT3A, DC2/OSTC, and KCP2 as well as the core subunit OST4, and subcomplex 3 contains RPN2, DAD1, and OST48. The STT3A complex can form stable complexes with the Sec61 complex or with both the Sec61 and TRAP complexes. Interacts with DDI2. Interacts with TMEM35A/NACHO.</text>
</comment>
<feature type="domain" description="Ribophorin II second" evidence="15">
    <location>
        <begin position="273"/>
        <end position="359"/>
    </location>
</feature>
<feature type="signal peptide" evidence="12">
    <location>
        <begin position="1"/>
        <end position="18"/>
    </location>
</feature>
<evidence type="ECO:0000256" key="11">
    <source>
        <dbReference type="ARBA" id="ARBA00046750"/>
    </source>
</evidence>
<evidence type="ECO:0000256" key="6">
    <source>
        <dbReference type="ARBA" id="ARBA00022692"/>
    </source>
</evidence>
<dbReference type="Pfam" id="PF05817">
    <property type="entry name" value="Ribophorin_II"/>
    <property type="match status" value="1"/>
</dbReference>
<keyword evidence="6 12" id="KW-0812">Transmembrane</keyword>
<evidence type="ECO:0000259" key="16">
    <source>
        <dbReference type="Pfam" id="PF25147"/>
    </source>
</evidence>
<feature type="domain" description="Ribophorin II N-terminal" evidence="13">
    <location>
        <begin position="28"/>
        <end position="263"/>
    </location>
</feature>
<evidence type="ECO:0000256" key="9">
    <source>
        <dbReference type="ARBA" id="ARBA00022989"/>
    </source>
</evidence>
<feature type="chain" id="PRO_5027150062" description="Dolichyl-diphosphooligosaccharide--protein glycosyltransferase subunit 2" evidence="12">
    <location>
        <begin position="19"/>
        <end position="625"/>
    </location>
</feature>
<comment type="function">
    <text evidence="1 12">Subunit of the oligosaccharyl transferase (OST) complex that catalyzes the initial transfer of a defined glycan (Glc(3)Man(9)GlcNAc(2) in eukaryotes) from the lipid carrier dolichol-pyrophosphate to an asparagine residue within an Asn-X-Ser/Thr consensus motif in nascent polypeptide chains, the first step in protein N-glycosylation. N-glycosylation occurs cotranslationally and the complex associates with the Sec61 complex at the channel-forming translocon complex that mediates protein translocation across the endoplasmic reticulum (ER). All subunits are required for a maximal enzyme activity.</text>
</comment>
<evidence type="ECO:0000256" key="10">
    <source>
        <dbReference type="ARBA" id="ARBA00023136"/>
    </source>
</evidence>
<feature type="domain" description="Ribophorin II C-terminal" evidence="16">
    <location>
        <begin position="526"/>
        <end position="624"/>
    </location>
</feature>
<evidence type="ECO:0000259" key="14">
    <source>
        <dbReference type="Pfam" id="PF23860"/>
    </source>
</evidence>
<organism evidence="17">
    <name type="scientific">Xenopsylla cheopis</name>
    <name type="common">Oriental rat flea</name>
    <name type="synonym">Pulex cheopis</name>
    <dbReference type="NCBI Taxonomy" id="163159"/>
    <lineage>
        <taxon>Eukaryota</taxon>
        <taxon>Metazoa</taxon>
        <taxon>Ecdysozoa</taxon>
        <taxon>Arthropoda</taxon>
        <taxon>Hexapoda</taxon>
        <taxon>Insecta</taxon>
        <taxon>Pterygota</taxon>
        <taxon>Neoptera</taxon>
        <taxon>Endopterygota</taxon>
        <taxon>Siphonaptera</taxon>
        <taxon>Pulicidae</taxon>
        <taxon>Xenopsyllinae</taxon>
        <taxon>Xenopsylla</taxon>
    </lineage>
</organism>
<evidence type="ECO:0000256" key="5">
    <source>
        <dbReference type="ARBA" id="ARBA00017612"/>
    </source>
</evidence>
<dbReference type="InterPro" id="IPR056790">
    <property type="entry name" value="Ribophorin_II_C"/>
</dbReference>
<comment type="similarity">
    <text evidence="4 12">Belongs to the SWP1 family.</text>
</comment>
<evidence type="ECO:0000313" key="17">
    <source>
        <dbReference type="EMBL" id="NOV50908.1"/>
    </source>
</evidence>
<accession>A0A6M2E0P8</accession>
<feature type="domain" description="Ribophorin II third" evidence="14">
    <location>
        <begin position="375"/>
        <end position="501"/>
    </location>
</feature>
<keyword evidence="10 12" id="KW-0472">Membrane</keyword>
<keyword evidence="7 12" id="KW-0732">Signal</keyword>
<dbReference type="InterPro" id="IPR008814">
    <property type="entry name" value="Swp1"/>
</dbReference>
<evidence type="ECO:0000259" key="13">
    <source>
        <dbReference type="Pfam" id="PF05817"/>
    </source>
</evidence>
<evidence type="ECO:0000256" key="3">
    <source>
        <dbReference type="ARBA" id="ARBA00004922"/>
    </source>
</evidence>
<evidence type="ECO:0000256" key="7">
    <source>
        <dbReference type="ARBA" id="ARBA00022729"/>
    </source>
</evidence>
<feature type="transmembrane region" description="Helical" evidence="12">
    <location>
        <begin position="536"/>
        <end position="556"/>
    </location>
</feature>
<keyword evidence="17" id="KW-0808">Transferase</keyword>
<evidence type="ECO:0000259" key="15">
    <source>
        <dbReference type="Pfam" id="PF23861"/>
    </source>
</evidence>
<dbReference type="GO" id="GO:0008250">
    <property type="term" value="C:oligosaccharyltransferase complex"/>
    <property type="evidence" value="ECO:0007669"/>
    <property type="project" value="UniProtKB-UniRule"/>
</dbReference>
<protein>
    <recommendedName>
        <fullName evidence="5 12">Dolichyl-diphosphooligosaccharide--protein glycosyltransferase subunit 2</fullName>
    </recommendedName>
    <alternativeName>
        <fullName evidence="12">Ribophorin-2</fullName>
    </alternativeName>
</protein>
<dbReference type="PANTHER" id="PTHR12640:SF0">
    <property type="entry name" value="DOLICHYL-DIPHOSPHOOLIGOSACCHARIDE--PROTEIN GLYCOSYLTRANSFERASE SUBUNIT 2"/>
    <property type="match status" value="1"/>
</dbReference>
<feature type="transmembrane region" description="Helical" evidence="12">
    <location>
        <begin position="568"/>
        <end position="593"/>
    </location>
</feature>
<keyword evidence="9 12" id="KW-1133">Transmembrane helix</keyword>
<dbReference type="PANTHER" id="PTHR12640">
    <property type="entry name" value="RIBOPHORIN II"/>
    <property type="match status" value="1"/>
</dbReference>
<dbReference type="InterPro" id="IPR055375">
    <property type="entry name" value="Ribophorin_II_2nd"/>
</dbReference>
<reference evidence="17" key="1">
    <citation type="submission" date="2020-03" db="EMBL/GenBank/DDBJ databases">
        <title>Transcriptomic Profiling of the Digestive Tract of the Rat Flea, Xenopsylla cheopis, Following Blood Feeding and Infection with Yersinia pestis.</title>
        <authorList>
            <person name="Bland D.M."/>
            <person name="Martens C.A."/>
            <person name="Virtaneva K."/>
            <person name="Kanakabandi K."/>
            <person name="Long D."/>
            <person name="Rosenke R."/>
            <person name="Saturday G.A."/>
            <person name="Hoyt F.H."/>
            <person name="Bruno D.P."/>
            <person name="Ribeiro J.M.C."/>
            <person name="Hinnebusch J."/>
        </authorList>
    </citation>
    <scope>NUCLEOTIDE SEQUENCE</scope>
</reference>
<evidence type="ECO:0000256" key="12">
    <source>
        <dbReference type="RuleBase" id="RU366029"/>
    </source>
</evidence>